<proteinExistence type="inferred from homology"/>
<dbReference type="Pfam" id="PF13279">
    <property type="entry name" value="4HBT_2"/>
    <property type="match status" value="1"/>
</dbReference>
<protein>
    <submittedName>
        <fullName evidence="3">Tol-pal system-associated acyl-CoA thioesterase</fullName>
    </submittedName>
</protein>
<comment type="similarity">
    <text evidence="1">Belongs to the 4-hydroxybenzoyl-CoA thioesterase family.</text>
</comment>
<dbReference type="EMBL" id="RDQO01000001">
    <property type="protein sequence ID" value="RMX08912.1"/>
    <property type="molecule type" value="Genomic_DNA"/>
</dbReference>
<evidence type="ECO:0000313" key="3">
    <source>
        <dbReference type="EMBL" id="RMX08912.1"/>
    </source>
</evidence>
<keyword evidence="2" id="KW-0378">Hydrolase</keyword>
<dbReference type="PANTHER" id="PTHR31793">
    <property type="entry name" value="4-HYDROXYBENZOYL-COA THIOESTERASE FAMILY MEMBER"/>
    <property type="match status" value="1"/>
</dbReference>
<dbReference type="GO" id="GO:0047617">
    <property type="term" value="F:fatty acyl-CoA hydrolase activity"/>
    <property type="evidence" value="ECO:0007669"/>
    <property type="project" value="TreeGrafter"/>
</dbReference>
<name>A0A3M6R2E1_9BURK</name>
<dbReference type="FunFam" id="3.10.129.10:FF:000004">
    <property type="entry name" value="Tol-pal system-associated acyl-CoA thioesterase"/>
    <property type="match status" value="1"/>
</dbReference>
<sequence>MADHTTDDTQAPFGLRLRVYWEDTDAGGIVYHANYVKFMERARSDWLRALGLGQRQLREQSGGMFVVTGMSLRYLAPARLDDELLVTAGLQSAGRASLTMLQQVLRIDPRGNVPLCDAQVRIGWVGAETMRPSRIPDYILEKLSS</sequence>
<dbReference type="Gene3D" id="3.10.129.10">
    <property type="entry name" value="Hotdog Thioesterase"/>
    <property type="match status" value="1"/>
</dbReference>
<dbReference type="PANTHER" id="PTHR31793:SF37">
    <property type="entry name" value="ACYL-COA THIOESTER HYDROLASE YBGC"/>
    <property type="match status" value="1"/>
</dbReference>
<evidence type="ECO:0000256" key="2">
    <source>
        <dbReference type="ARBA" id="ARBA00022801"/>
    </source>
</evidence>
<dbReference type="NCBIfam" id="TIGR02799">
    <property type="entry name" value="thio_ybgC"/>
    <property type="match status" value="1"/>
</dbReference>
<dbReference type="NCBIfam" id="TIGR00051">
    <property type="entry name" value="YbgC/FadM family acyl-CoA thioesterase"/>
    <property type="match status" value="1"/>
</dbReference>
<dbReference type="CDD" id="cd00586">
    <property type="entry name" value="4HBT"/>
    <property type="match status" value="1"/>
</dbReference>
<dbReference type="OrthoDB" id="9808429at2"/>
<dbReference type="RefSeq" id="WP_122227216.1">
    <property type="nucleotide sequence ID" value="NZ_RDQO01000001.1"/>
</dbReference>
<dbReference type="InterPro" id="IPR014166">
    <property type="entry name" value="Tol-Pal_acyl-CoA_thioesterase"/>
</dbReference>
<comment type="caution">
    <text evidence="3">The sequence shown here is derived from an EMBL/GenBank/DDBJ whole genome shotgun (WGS) entry which is preliminary data.</text>
</comment>
<dbReference type="InterPro" id="IPR006684">
    <property type="entry name" value="YbgC/YbaW"/>
</dbReference>
<dbReference type="SUPFAM" id="SSF54637">
    <property type="entry name" value="Thioesterase/thiol ester dehydrase-isomerase"/>
    <property type="match status" value="1"/>
</dbReference>
<dbReference type="InterPro" id="IPR050563">
    <property type="entry name" value="4-hydroxybenzoyl-CoA_TE"/>
</dbReference>
<keyword evidence="4" id="KW-1185">Reference proteome</keyword>
<gene>
    <name evidence="3" type="primary">ybgC</name>
    <name evidence="3" type="ORF">D8I35_05675</name>
</gene>
<dbReference type="InterPro" id="IPR029069">
    <property type="entry name" value="HotDog_dom_sf"/>
</dbReference>
<organism evidence="3 4">
    <name type="scientific">Corticibacter populi</name>
    <dbReference type="NCBI Taxonomy" id="1550736"/>
    <lineage>
        <taxon>Bacteria</taxon>
        <taxon>Pseudomonadati</taxon>
        <taxon>Pseudomonadota</taxon>
        <taxon>Betaproteobacteria</taxon>
        <taxon>Burkholderiales</taxon>
        <taxon>Comamonadaceae</taxon>
        <taxon>Corticibacter</taxon>
    </lineage>
</organism>
<evidence type="ECO:0000256" key="1">
    <source>
        <dbReference type="ARBA" id="ARBA00005953"/>
    </source>
</evidence>
<dbReference type="Proteomes" id="UP000278006">
    <property type="component" value="Unassembled WGS sequence"/>
</dbReference>
<accession>A0A3M6R2E1</accession>
<evidence type="ECO:0000313" key="4">
    <source>
        <dbReference type="Proteomes" id="UP000278006"/>
    </source>
</evidence>
<dbReference type="AlphaFoldDB" id="A0A3M6R2E1"/>
<dbReference type="InterPro" id="IPR008272">
    <property type="entry name" value="HB-CoA_thioesterase_AS"/>
</dbReference>
<reference evidence="3 4" key="1">
    <citation type="submission" date="2018-10" db="EMBL/GenBank/DDBJ databases">
        <title>Draft genome of Cortibacter populi DSM10536.</title>
        <authorList>
            <person name="Bernier A.-M."/>
            <person name="Bernard K."/>
        </authorList>
    </citation>
    <scope>NUCLEOTIDE SEQUENCE [LARGE SCALE GENOMIC DNA]</scope>
    <source>
        <strain evidence="3 4">DSM 105136</strain>
    </source>
</reference>
<dbReference type="PIRSF" id="PIRSF003230">
    <property type="entry name" value="YbgC"/>
    <property type="match status" value="1"/>
</dbReference>
<dbReference type="PROSITE" id="PS01328">
    <property type="entry name" value="4HBCOA_THIOESTERASE"/>
    <property type="match status" value="1"/>
</dbReference>